<dbReference type="STRING" id="551991.SAMN05192529_12234"/>
<dbReference type="NCBIfam" id="TIGR01200">
    <property type="entry name" value="GLPGLI"/>
    <property type="match status" value="1"/>
</dbReference>
<name>A0A1H4BKL5_9BACT</name>
<organism evidence="2 3">
    <name type="scientific">Arachidicoccus rhizosphaerae</name>
    <dbReference type="NCBI Taxonomy" id="551991"/>
    <lineage>
        <taxon>Bacteria</taxon>
        <taxon>Pseudomonadati</taxon>
        <taxon>Bacteroidota</taxon>
        <taxon>Chitinophagia</taxon>
        <taxon>Chitinophagales</taxon>
        <taxon>Chitinophagaceae</taxon>
        <taxon>Arachidicoccus</taxon>
    </lineage>
</organism>
<keyword evidence="3" id="KW-1185">Reference proteome</keyword>
<reference evidence="2 3" key="1">
    <citation type="submission" date="2016-10" db="EMBL/GenBank/DDBJ databases">
        <authorList>
            <person name="de Groot N.N."/>
        </authorList>
    </citation>
    <scope>NUCLEOTIDE SEQUENCE [LARGE SCALE GENOMIC DNA]</scope>
    <source>
        <strain evidence="2 3">Vu-144</strain>
    </source>
</reference>
<gene>
    <name evidence="2" type="ORF">SAMN05192529_12234</name>
</gene>
<keyword evidence="1" id="KW-0732">Signal</keyword>
<dbReference type="InterPro" id="IPR005901">
    <property type="entry name" value="GLPGLI"/>
</dbReference>
<dbReference type="EMBL" id="FNQY01000022">
    <property type="protein sequence ID" value="SEA48637.1"/>
    <property type="molecule type" value="Genomic_DNA"/>
</dbReference>
<feature type="signal peptide" evidence="1">
    <location>
        <begin position="1"/>
        <end position="19"/>
    </location>
</feature>
<dbReference type="Pfam" id="PF09697">
    <property type="entry name" value="Porph_ging"/>
    <property type="match status" value="1"/>
</dbReference>
<sequence length="271" mass="30082">MFKAKKMKTIFLYISMALALTVFIKPEAHSQNALFLNQGNITFEKTTNVLAIMKDNMGDDNVWGAKMVEAYEKSNNPHSATQQFNLAFNGNKTLYTPIETDAPKNPMMDFMLSAGGNNQVYTNLDSSTSVAFKNIYDESFLVTDTLRNIRWKITDETRTIAGFQCRRANAIVMDSIYVVAFYTDLIPSSGGPESFTGLPGMILGLALPHKHMTWFATKVSVSPPVSSASLVPPAGKRKTQVITRKALYEKMQGRLGDWGKNGQLIIQNGML</sequence>
<evidence type="ECO:0000313" key="2">
    <source>
        <dbReference type="EMBL" id="SEA48637.1"/>
    </source>
</evidence>
<evidence type="ECO:0000256" key="1">
    <source>
        <dbReference type="SAM" id="SignalP"/>
    </source>
</evidence>
<dbReference type="Proteomes" id="UP000199041">
    <property type="component" value="Unassembled WGS sequence"/>
</dbReference>
<dbReference type="AlphaFoldDB" id="A0A1H4BKL5"/>
<proteinExistence type="predicted"/>
<accession>A0A1H4BKL5</accession>
<evidence type="ECO:0000313" key="3">
    <source>
        <dbReference type="Proteomes" id="UP000199041"/>
    </source>
</evidence>
<feature type="chain" id="PRO_5011502037" evidence="1">
    <location>
        <begin position="20"/>
        <end position="271"/>
    </location>
</feature>
<protein>
    <submittedName>
        <fullName evidence="2">GLPGLI family protein</fullName>
    </submittedName>
</protein>